<protein>
    <recommendedName>
        <fullName evidence="5">Glycosyl transferase family 1</fullName>
    </recommendedName>
</protein>
<sequence>MHISFFSDTFLPDINSISVSLQTLSHELANHGHNVSIFTNQSSENNIDNDFEKPQLIEIYRAKNEYFNLKNIFHPINPGFRDILSLNPDVIHAHTPFFAGHEARKVARILKLPLIGSHHTFYANYIEHIIKSRSFLSEFLLKKEIIKFYNSCKIVIVPSKTIAENLIKNGLTAPVSIIPNSIDISKFKPSAQKDILKKRCGLPEFSLVYFGKITYEKRIHELLKVFALLSPKYPKMKLSLIGDGPERKNLEKFAEKLNIRDKVIFFGMLKDQNFIDAVAANDIFITASDTENQPLPIFEAMALGLPQIVAKSPIDEYVEHGTTGLITEKYSFIELLKEITKLIENPTLRQKMSENSQKAAQKYAIGNIVLEYEKLYNDFIKIKY</sequence>
<dbReference type="GO" id="GO:0016757">
    <property type="term" value="F:glycosyltransferase activity"/>
    <property type="evidence" value="ECO:0007669"/>
    <property type="project" value="InterPro"/>
</dbReference>
<dbReference type="EMBL" id="MEYQ01000023">
    <property type="protein sequence ID" value="OGD38942.1"/>
    <property type="molecule type" value="Genomic_DNA"/>
</dbReference>
<evidence type="ECO:0000313" key="4">
    <source>
        <dbReference type="Proteomes" id="UP000177947"/>
    </source>
</evidence>
<evidence type="ECO:0000259" key="1">
    <source>
        <dbReference type="Pfam" id="PF00534"/>
    </source>
</evidence>
<dbReference type="SUPFAM" id="SSF53756">
    <property type="entry name" value="UDP-Glycosyltransferase/glycogen phosphorylase"/>
    <property type="match status" value="1"/>
</dbReference>
<reference evidence="3 4" key="1">
    <citation type="journal article" date="2016" name="Nat. Commun.">
        <title>Thousands of microbial genomes shed light on interconnected biogeochemical processes in an aquifer system.</title>
        <authorList>
            <person name="Anantharaman K."/>
            <person name="Brown C.T."/>
            <person name="Hug L.A."/>
            <person name="Sharon I."/>
            <person name="Castelle C.J."/>
            <person name="Probst A.J."/>
            <person name="Thomas B.C."/>
            <person name="Singh A."/>
            <person name="Wilkins M.J."/>
            <person name="Karaoz U."/>
            <person name="Brodie E.L."/>
            <person name="Williams K.H."/>
            <person name="Hubbard S.S."/>
            <person name="Banfield J.F."/>
        </authorList>
    </citation>
    <scope>NUCLEOTIDE SEQUENCE [LARGE SCALE GENOMIC DNA]</scope>
</reference>
<dbReference type="PANTHER" id="PTHR45947">
    <property type="entry name" value="SULFOQUINOVOSYL TRANSFERASE SQD2"/>
    <property type="match status" value="1"/>
</dbReference>
<proteinExistence type="predicted"/>
<accession>A0A1F5C7Y8</accession>
<dbReference type="PANTHER" id="PTHR45947:SF3">
    <property type="entry name" value="SULFOQUINOVOSYL TRANSFERASE SQD2"/>
    <property type="match status" value="1"/>
</dbReference>
<dbReference type="Pfam" id="PF00534">
    <property type="entry name" value="Glycos_transf_1"/>
    <property type="match status" value="1"/>
</dbReference>
<dbReference type="InterPro" id="IPR050194">
    <property type="entry name" value="Glycosyltransferase_grp1"/>
</dbReference>
<dbReference type="InterPro" id="IPR001296">
    <property type="entry name" value="Glyco_trans_1"/>
</dbReference>
<name>A0A1F5C7Y8_9BACT</name>
<evidence type="ECO:0000313" key="3">
    <source>
        <dbReference type="EMBL" id="OGD38942.1"/>
    </source>
</evidence>
<evidence type="ECO:0008006" key="5">
    <source>
        <dbReference type="Google" id="ProtNLM"/>
    </source>
</evidence>
<comment type="caution">
    <text evidence="3">The sequence shown here is derived from an EMBL/GenBank/DDBJ whole genome shotgun (WGS) entry which is preliminary data.</text>
</comment>
<evidence type="ECO:0000259" key="2">
    <source>
        <dbReference type="Pfam" id="PF13439"/>
    </source>
</evidence>
<dbReference type="Pfam" id="PF13439">
    <property type="entry name" value="Glyco_transf_4"/>
    <property type="match status" value="1"/>
</dbReference>
<dbReference type="Gene3D" id="3.40.50.2000">
    <property type="entry name" value="Glycogen Phosphorylase B"/>
    <property type="match status" value="2"/>
</dbReference>
<dbReference type="Proteomes" id="UP000177947">
    <property type="component" value="Unassembled WGS sequence"/>
</dbReference>
<gene>
    <name evidence="3" type="ORF">A2907_01540</name>
</gene>
<feature type="domain" description="Glycosyl transferase family 1" evidence="1">
    <location>
        <begin position="205"/>
        <end position="358"/>
    </location>
</feature>
<dbReference type="AlphaFoldDB" id="A0A1F5C7Y8"/>
<feature type="domain" description="Glycosyltransferase subfamily 4-like N-terminal" evidence="2">
    <location>
        <begin position="18"/>
        <end position="185"/>
    </location>
</feature>
<dbReference type="InterPro" id="IPR028098">
    <property type="entry name" value="Glyco_trans_4-like_N"/>
</dbReference>
<organism evidence="3 4">
    <name type="scientific">Candidatus Azambacteria bacterium RIFCSPLOWO2_01_FULL_37_9</name>
    <dbReference type="NCBI Taxonomy" id="1797297"/>
    <lineage>
        <taxon>Bacteria</taxon>
        <taxon>Candidatus Azamiibacteriota</taxon>
    </lineage>
</organism>